<dbReference type="EMBL" id="JAHLFW010000096">
    <property type="protein sequence ID" value="MBU3838964.1"/>
    <property type="molecule type" value="Genomic_DNA"/>
</dbReference>
<evidence type="ECO:0000256" key="1">
    <source>
        <dbReference type="ARBA" id="ARBA00009369"/>
    </source>
</evidence>
<dbReference type="Proteomes" id="UP000783796">
    <property type="component" value="Unassembled WGS sequence"/>
</dbReference>
<dbReference type="GO" id="GO:0008360">
    <property type="term" value="P:regulation of cell shape"/>
    <property type="evidence" value="ECO:0007669"/>
    <property type="project" value="UniProtKB-KW"/>
</dbReference>
<keyword evidence="3" id="KW-0133">Cell shape</keyword>
<proteinExistence type="inferred from homology"/>
<dbReference type="PANTHER" id="PTHR34138">
    <property type="entry name" value="CELL SHAPE-DETERMINING PROTEIN MREC"/>
    <property type="match status" value="1"/>
</dbReference>
<comment type="caution">
    <text evidence="6">The sequence shown here is derived from an EMBL/GenBank/DDBJ whole genome shotgun (WGS) entry which is preliminary data.</text>
</comment>
<dbReference type="Pfam" id="PF04085">
    <property type="entry name" value="MreC"/>
    <property type="match status" value="1"/>
</dbReference>
<reference evidence="6" key="2">
    <citation type="submission" date="2021-04" db="EMBL/GenBank/DDBJ databases">
        <authorList>
            <person name="Gilroy R."/>
        </authorList>
    </citation>
    <scope>NUCLEOTIDE SEQUENCE</scope>
    <source>
        <strain evidence="6">G4-2901</strain>
    </source>
</reference>
<dbReference type="AlphaFoldDB" id="A0A948WXT6"/>
<evidence type="ECO:0000256" key="2">
    <source>
        <dbReference type="ARBA" id="ARBA00013855"/>
    </source>
</evidence>
<name>A0A948WXT6_9BACT</name>
<dbReference type="InterPro" id="IPR042177">
    <property type="entry name" value="Cell/Rod_1"/>
</dbReference>
<dbReference type="Gene3D" id="2.40.10.340">
    <property type="entry name" value="Rod shape-determining protein MreC, domain 1"/>
    <property type="match status" value="1"/>
</dbReference>
<comment type="similarity">
    <text evidence="1">Belongs to the MreC family.</text>
</comment>
<feature type="domain" description="Rod shape-determining protein MreC beta-barrel core" evidence="5">
    <location>
        <begin position="135"/>
        <end position="282"/>
    </location>
</feature>
<evidence type="ECO:0000313" key="6">
    <source>
        <dbReference type="EMBL" id="MBU3838964.1"/>
    </source>
</evidence>
<protein>
    <recommendedName>
        <fullName evidence="2">Cell shape-determining protein MreC</fullName>
    </recommendedName>
    <alternativeName>
        <fullName evidence="4">Cell shape protein MreC</fullName>
    </alternativeName>
</protein>
<dbReference type="InterPro" id="IPR042175">
    <property type="entry name" value="Cell/Rod_MreC_2"/>
</dbReference>
<evidence type="ECO:0000256" key="3">
    <source>
        <dbReference type="ARBA" id="ARBA00022960"/>
    </source>
</evidence>
<dbReference type="GO" id="GO:0005886">
    <property type="term" value="C:plasma membrane"/>
    <property type="evidence" value="ECO:0007669"/>
    <property type="project" value="TreeGrafter"/>
</dbReference>
<evidence type="ECO:0000259" key="5">
    <source>
        <dbReference type="Pfam" id="PF04085"/>
    </source>
</evidence>
<accession>A0A948WXT6</accession>
<dbReference type="Gene3D" id="2.40.10.350">
    <property type="entry name" value="Rod shape-determining protein MreC, domain 2"/>
    <property type="match status" value="1"/>
</dbReference>
<dbReference type="InterPro" id="IPR055342">
    <property type="entry name" value="MreC_beta-barrel_core"/>
</dbReference>
<evidence type="ECO:0000313" key="7">
    <source>
        <dbReference type="Proteomes" id="UP000783796"/>
    </source>
</evidence>
<reference evidence="6" key="1">
    <citation type="journal article" date="2021" name="PeerJ">
        <title>Extensive microbial diversity within the chicken gut microbiome revealed by metagenomics and culture.</title>
        <authorList>
            <person name="Gilroy R."/>
            <person name="Ravi A."/>
            <person name="Getino M."/>
            <person name="Pursley I."/>
            <person name="Horton D.L."/>
            <person name="Alikhan N.F."/>
            <person name="Baker D."/>
            <person name="Gharbi K."/>
            <person name="Hall N."/>
            <person name="Watson M."/>
            <person name="Adriaenssens E.M."/>
            <person name="Foster-Nyarko E."/>
            <person name="Jarju S."/>
            <person name="Secka A."/>
            <person name="Antonio M."/>
            <person name="Oren A."/>
            <person name="Chaudhuri R.R."/>
            <person name="La Ragione R."/>
            <person name="Hildebrand F."/>
            <person name="Pallen M.J."/>
        </authorList>
    </citation>
    <scope>NUCLEOTIDE SEQUENCE</scope>
    <source>
        <strain evidence="6">G4-2901</strain>
    </source>
</reference>
<dbReference type="InterPro" id="IPR007221">
    <property type="entry name" value="MreC"/>
</dbReference>
<dbReference type="NCBIfam" id="NF010532">
    <property type="entry name" value="PRK13922.9-3"/>
    <property type="match status" value="1"/>
</dbReference>
<dbReference type="PANTHER" id="PTHR34138:SF1">
    <property type="entry name" value="CELL SHAPE-DETERMINING PROTEIN MREC"/>
    <property type="match status" value="1"/>
</dbReference>
<organism evidence="6 7">
    <name type="scientific">Candidatus Phocaeicola faecigallinarum</name>
    <dbReference type="NCBI Taxonomy" id="2838732"/>
    <lineage>
        <taxon>Bacteria</taxon>
        <taxon>Pseudomonadati</taxon>
        <taxon>Bacteroidota</taxon>
        <taxon>Bacteroidia</taxon>
        <taxon>Bacteroidales</taxon>
        <taxon>Bacteroidaceae</taxon>
        <taxon>Phocaeicola</taxon>
    </lineage>
</organism>
<sequence length="299" mass="33727">MRNILDFLIKYSHWTLFVLLQLLAAILLFRFNSFQGSVWFTSASEVTASVTKVAAEVTRYFGLEKMNRDLTERNVYLMQQLEYYKELVGEKKYDNDSLMVIQGMQTMVRTDSSVVVIKNPPTMMDRSFVVCPARVVNISVRRLDNYMAIDKGESSGVRTGMGVISGMGVVGIVCRTSENYSLVLPVINSGSSISCKIARTDYFGFLKWEGGDPLTAFMTDVPRHAEYEIGDTVVTSGHSTVFIEGIPVGTVASKDESDDEMSYTLKIHLFTDFGRLNDVYVMALPPREELKELERDIKY</sequence>
<evidence type="ECO:0000256" key="4">
    <source>
        <dbReference type="ARBA" id="ARBA00032089"/>
    </source>
</evidence>
<gene>
    <name evidence="6" type="primary">mreC</name>
    <name evidence="6" type="ORF">H9777_11780</name>
</gene>